<dbReference type="InterPro" id="IPR011701">
    <property type="entry name" value="MFS"/>
</dbReference>
<keyword evidence="6 7" id="KW-0472">Membrane</keyword>
<evidence type="ECO:0000256" key="7">
    <source>
        <dbReference type="SAM" id="Phobius"/>
    </source>
</evidence>
<dbReference type="eggNOG" id="COG2814">
    <property type="taxonomic scope" value="Bacteria"/>
</dbReference>
<protein>
    <submittedName>
        <fullName evidence="9">Major facilitator superfamily MFS_1</fullName>
    </submittedName>
</protein>
<keyword evidence="3" id="KW-1003">Cell membrane</keyword>
<evidence type="ECO:0000256" key="2">
    <source>
        <dbReference type="ARBA" id="ARBA00022448"/>
    </source>
</evidence>
<dbReference type="GO" id="GO:0005886">
    <property type="term" value="C:plasma membrane"/>
    <property type="evidence" value="ECO:0007669"/>
    <property type="project" value="UniProtKB-SubCell"/>
</dbReference>
<accession>F1TBS9</accession>
<reference evidence="9" key="2">
    <citation type="submission" date="2011-01" db="EMBL/GenBank/DDBJ databases">
        <title>The Non-contiguous Finished genome of Clostridium papyrosolvens.</title>
        <authorList>
            <person name="Lucas S."/>
            <person name="Copeland A."/>
            <person name="Lapidus A."/>
            <person name="Cheng J.-F."/>
            <person name="Goodwin L."/>
            <person name="Pitluck S."/>
            <person name="Misra M."/>
            <person name="Chertkov O."/>
            <person name="Detter J.C."/>
            <person name="Han C."/>
            <person name="Tapia R."/>
            <person name="Land M."/>
            <person name="Hauser L."/>
            <person name="Kyrpides N."/>
            <person name="Ivanova N."/>
            <person name="Pagani I."/>
            <person name="Mouttaki H."/>
            <person name="He Z."/>
            <person name="Zhou J."/>
            <person name="Hemme C.L."/>
            <person name="Woyke T."/>
        </authorList>
    </citation>
    <scope>NUCLEOTIDE SEQUENCE [LARGE SCALE GENOMIC DNA]</scope>
    <source>
        <strain evidence="9">DSM 2782</strain>
    </source>
</reference>
<feature type="domain" description="Major facilitator superfamily (MFS) profile" evidence="8">
    <location>
        <begin position="9"/>
        <end position="383"/>
    </location>
</feature>
<keyword evidence="5 7" id="KW-1133">Transmembrane helix</keyword>
<comment type="subcellular location">
    <subcellularLocation>
        <location evidence="1">Cell membrane</location>
        <topology evidence="1">Multi-pass membrane protein</topology>
    </subcellularLocation>
</comment>
<dbReference type="EMBL" id="ACXX02000005">
    <property type="protein sequence ID" value="EGD48100.1"/>
    <property type="molecule type" value="Genomic_DNA"/>
</dbReference>
<dbReference type="Gene3D" id="1.20.1250.20">
    <property type="entry name" value="MFS general substrate transporter like domains"/>
    <property type="match status" value="1"/>
</dbReference>
<dbReference type="InterPro" id="IPR036259">
    <property type="entry name" value="MFS_trans_sf"/>
</dbReference>
<dbReference type="PANTHER" id="PTHR43124">
    <property type="entry name" value="PURINE EFFLUX PUMP PBUE"/>
    <property type="match status" value="1"/>
</dbReference>
<evidence type="ECO:0000313" key="10">
    <source>
        <dbReference type="Proteomes" id="UP000003860"/>
    </source>
</evidence>
<feature type="transmembrane region" description="Helical" evidence="7">
    <location>
        <begin position="132"/>
        <end position="152"/>
    </location>
</feature>
<evidence type="ECO:0000256" key="5">
    <source>
        <dbReference type="ARBA" id="ARBA00022989"/>
    </source>
</evidence>
<feature type="transmembrane region" description="Helical" evidence="7">
    <location>
        <begin position="236"/>
        <end position="258"/>
    </location>
</feature>
<evidence type="ECO:0000256" key="1">
    <source>
        <dbReference type="ARBA" id="ARBA00004651"/>
    </source>
</evidence>
<comment type="caution">
    <text evidence="9">The sequence shown here is derived from an EMBL/GenBank/DDBJ whole genome shotgun (WGS) entry which is preliminary data.</text>
</comment>
<dbReference type="RefSeq" id="WP_004618931.1">
    <property type="nucleotide sequence ID" value="NZ_ACXX02000005.1"/>
</dbReference>
<dbReference type="SUPFAM" id="SSF103473">
    <property type="entry name" value="MFS general substrate transporter"/>
    <property type="match status" value="1"/>
</dbReference>
<keyword evidence="4 7" id="KW-0812">Transmembrane</keyword>
<dbReference type="STRING" id="588581.Cpap_2790"/>
<sequence length="389" mass="41362">MKKAEKSKIIIAIVAISFIQGLQYSVSPVLGQIQEHYKNINVSLVQMLITAPALLAMLVALISGGLVVKVSKKKLLIFASITSGIAGFLPLLSDSFGLLFFSRIFYGVSLGLACTLNTAVVAEFFEGNERVSVMGIQAASIGTGMVVITTLGGRLGELGFQASYFTNIIGFLSFIAIALCLPDTGKTQVTQTDKIRLNKDVFIISIFGMLEFLFLITFTTNISMHISGELTGNSTVSGILIGIFSGAQIVMGLILGLVTKVTRKYTLPVAMLSFSIGGIFLICFPDNFVLLIIGALFCGFSQGMFIPQAMCDVANAVNPVATTMASACFTCFMSLGQLISPTVLNTASKLIFGNVTTSHAYLISSIGMVAAAGIVIMMKVGKKQEKQLQ</sequence>
<dbReference type="Proteomes" id="UP000003860">
    <property type="component" value="Unassembled WGS sequence"/>
</dbReference>
<evidence type="ECO:0000256" key="3">
    <source>
        <dbReference type="ARBA" id="ARBA00022475"/>
    </source>
</evidence>
<feature type="transmembrane region" description="Helical" evidence="7">
    <location>
        <begin position="359"/>
        <end position="378"/>
    </location>
</feature>
<evidence type="ECO:0000313" key="9">
    <source>
        <dbReference type="EMBL" id="EGD48100.1"/>
    </source>
</evidence>
<evidence type="ECO:0000256" key="4">
    <source>
        <dbReference type="ARBA" id="ARBA00022692"/>
    </source>
</evidence>
<evidence type="ECO:0000256" key="6">
    <source>
        <dbReference type="ARBA" id="ARBA00023136"/>
    </source>
</evidence>
<dbReference type="Pfam" id="PF07690">
    <property type="entry name" value="MFS_1"/>
    <property type="match status" value="1"/>
</dbReference>
<reference evidence="9" key="1">
    <citation type="submission" date="2009-07" db="EMBL/GenBank/DDBJ databases">
        <authorList>
            <consortium name="US DOE Joint Genome Institute (JGI-PGF)"/>
            <person name="Lucas S."/>
            <person name="Copeland A."/>
            <person name="Lapidus A."/>
            <person name="Glavina del Rio T."/>
            <person name="Tice H."/>
            <person name="Bruce D."/>
            <person name="Goodwin L."/>
            <person name="Pitluck S."/>
            <person name="Larimer F."/>
            <person name="Land M.L."/>
            <person name="Mouttaki H."/>
            <person name="He Z."/>
            <person name="Zhou J."/>
            <person name="Hemme C.L."/>
        </authorList>
    </citation>
    <scope>NUCLEOTIDE SEQUENCE [LARGE SCALE GENOMIC DNA]</scope>
    <source>
        <strain evidence="9">DSM 2782</strain>
    </source>
</reference>
<feature type="transmembrane region" description="Helical" evidence="7">
    <location>
        <begin position="201"/>
        <end position="224"/>
    </location>
</feature>
<gene>
    <name evidence="9" type="ORF">Cpap_2790</name>
</gene>
<feature type="transmembrane region" description="Helical" evidence="7">
    <location>
        <begin position="164"/>
        <end position="181"/>
    </location>
</feature>
<feature type="transmembrane region" description="Helical" evidence="7">
    <location>
        <begin position="288"/>
        <end position="307"/>
    </location>
</feature>
<dbReference type="InterPro" id="IPR050189">
    <property type="entry name" value="MFS_Efflux_Transporters"/>
</dbReference>
<name>F1TBS9_9FIRM</name>
<keyword evidence="10" id="KW-1185">Reference proteome</keyword>
<feature type="transmembrane region" description="Helical" evidence="7">
    <location>
        <begin position="319"/>
        <end position="339"/>
    </location>
</feature>
<feature type="transmembrane region" description="Helical" evidence="7">
    <location>
        <begin position="265"/>
        <end position="282"/>
    </location>
</feature>
<feature type="transmembrane region" description="Helical" evidence="7">
    <location>
        <begin position="47"/>
        <end position="68"/>
    </location>
</feature>
<evidence type="ECO:0000259" key="8">
    <source>
        <dbReference type="PROSITE" id="PS50850"/>
    </source>
</evidence>
<feature type="transmembrane region" description="Helical" evidence="7">
    <location>
        <begin position="75"/>
        <end position="92"/>
    </location>
</feature>
<keyword evidence="2" id="KW-0813">Transport</keyword>
<organism evidence="9 10">
    <name type="scientific">Ruminiclostridium papyrosolvens DSM 2782</name>
    <dbReference type="NCBI Taxonomy" id="588581"/>
    <lineage>
        <taxon>Bacteria</taxon>
        <taxon>Bacillati</taxon>
        <taxon>Bacillota</taxon>
        <taxon>Clostridia</taxon>
        <taxon>Eubacteriales</taxon>
        <taxon>Oscillospiraceae</taxon>
        <taxon>Ruminiclostridium</taxon>
    </lineage>
</organism>
<dbReference type="PANTHER" id="PTHR43124:SF3">
    <property type="entry name" value="CHLORAMPHENICOL EFFLUX PUMP RV0191"/>
    <property type="match status" value="1"/>
</dbReference>
<dbReference type="AlphaFoldDB" id="F1TBS9"/>
<dbReference type="PROSITE" id="PS50850">
    <property type="entry name" value="MFS"/>
    <property type="match status" value="1"/>
</dbReference>
<dbReference type="InterPro" id="IPR020846">
    <property type="entry name" value="MFS_dom"/>
</dbReference>
<proteinExistence type="predicted"/>
<dbReference type="OrthoDB" id="2963740at2"/>
<feature type="transmembrane region" description="Helical" evidence="7">
    <location>
        <begin position="104"/>
        <end position="125"/>
    </location>
</feature>
<dbReference type="GO" id="GO:0022857">
    <property type="term" value="F:transmembrane transporter activity"/>
    <property type="evidence" value="ECO:0007669"/>
    <property type="project" value="InterPro"/>
</dbReference>